<keyword evidence="5 7" id="KW-0472">Membrane</keyword>
<dbReference type="GO" id="GO:0005737">
    <property type="term" value="C:cytoplasm"/>
    <property type="evidence" value="ECO:0007669"/>
    <property type="project" value="UniProtKB-ARBA"/>
</dbReference>
<organism evidence="8 9">
    <name type="scientific">Phoenix dactylifera</name>
    <name type="common">Date palm</name>
    <dbReference type="NCBI Taxonomy" id="42345"/>
    <lineage>
        <taxon>Eukaryota</taxon>
        <taxon>Viridiplantae</taxon>
        <taxon>Streptophyta</taxon>
        <taxon>Embryophyta</taxon>
        <taxon>Tracheophyta</taxon>
        <taxon>Spermatophyta</taxon>
        <taxon>Magnoliopsida</taxon>
        <taxon>Liliopsida</taxon>
        <taxon>Arecaceae</taxon>
        <taxon>Coryphoideae</taxon>
        <taxon>Phoeniceae</taxon>
        <taxon>Phoenix</taxon>
    </lineage>
</organism>
<feature type="region of interest" description="Disordered" evidence="6">
    <location>
        <begin position="1"/>
        <end position="35"/>
    </location>
</feature>
<evidence type="ECO:0000256" key="3">
    <source>
        <dbReference type="ARBA" id="ARBA00022692"/>
    </source>
</evidence>
<reference evidence="9" key="2">
    <citation type="submission" date="2025-08" db="UniProtKB">
        <authorList>
            <consortium name="RefSeq"/>
        </authorList>
    </citation>
    <scope>IDENTIFICATION</scope>
    <source>
        <tissue evidence="9">Young leaves</tissue>
    </source>
</reference>
<name>A0A8B7CFT5_PHODC</name>
<reference evidence="8" key="1">
    <citation type="journal article" date="2019" name="Nat. Commun.">
        <title>Genome-wide association mapping of date palm fruit traits.</title>
        <authorList>
            <person name="Hazzouri K.M."/>
            <person name="Gros-Balthazard M."/>
            <person name="Flowers J.M."/>
            <person name="Copetti D."/>
            <person name="Lemansour A."/>
            <person name="Lebrun M."/>
            <person name="Masmoudi K."/>
            <person name="Ferrand S."/>
            <person name="Dhar M.I."/>
            <person name="Fresquez Z.A."/>
            <person name="Rosas U."/>
            <person name="Zhang J."/>
            <person name="Talag J."/>
            <person name="Lee S."/>
            <person name="Kudrna D."/>
            <person name="Powell R.F."/>
            <person name="Leitch I.J."/>
            <person name="Krueger R.R."/>
            <person name="Wing R.A."/>
            <person name="Amiri K.M.A."/>
            <person name="Purugganan M.D."/>
        </authorList>
    </citation>
    <scope>NUCLEOTIDE SEQUENCE [LARGE SCALE GENOMIC DNA]</scope>
    <source>
        <strain evidence="8">cv. Khalas</strain>
    </source>
</reference>
<keyword evidence="8" id="KW-1185">Reference proteome</keyword>
<dbReference type="GeneID" id="103713249"/>
<evidence type="ECO:0000256" key="2">
    <source>
        <dbReference type="ARBA" id="ARBA00008707"/>
    </source>
</evidence>
<protein>
    <submittedName>
        <fullName evidence="9">Protein DMP6-like</fullName>
    </submittedName>
</protein>
<evidence type="ECO:0000313" key="9">
    <source>
        <dbReference type="RefSeq" id="XP_008798336.2"/>
    </source>
</evidence>
<gene>
    <name evidence="9" type="primary">LOC103713249</name>
</gene>
<dbReference type="AlphaFoldDB" id="A0A8B7CFT5"/>
<dbReference type="PANTHER" id="PTHR31621:SF0">
    <property type="entry name" value="PROTEIN DMP6"/>
    <property type="match status" value="1"/>
</dbReference>
<feature type="compositionally biased region" description="Acidic residues" evidence="6">
    <location>
        <begin position="1"/>
        <end position="18"/>
    </location>
</feature>
<evidence type="ECO:0000256" key="1">
    <source>
        <dbReference type="ARBA" id="ARBA00004141"/>
    </source>
</evidence>
<dbReference type="KEGG" id="pda:103713249"/>
<comment type="similarity">
    <text evidence="2">Belongs to the plant DMP1 protein family.</text>
</comment>
<comment type="subcellular location">
    <subcellularLocation>
        <location evidence="1">Membrane</location>
        <topology evidence="1">Multi-pass membrane protein</topology>
    </subcellularLocation>
</comment>
<dbReference type="PANTHER" id="PTHR31621">
    <property type="entry name" value="PROTEIN DMP3"/>
    <property type="match status" value="1"/>
</dbReference>
<dbReference type="RefSeq" id="XP_008798336.2">
    <property type="nucleotide sequence ID" value="XM_008800114.2"/>
</dbReference>
<dbReference type="Pfam" id="PF05078">
    <property type="entry name" value="DUF679"/>
    <property type="match status" value="1"/>
</dbReference>
<accession>A0A8B7CFT5</accession>
<evidence type="ECO:0000256" key="6">
    <source>
        <dbReference type="SAM" id="MobiDB-lite"/>
    </source>
</evidence>
<dbReference type="OrthoDB" id="525686at2759"/>
<dbReference type="GO" id="GO:0010256">
    <property type="term" value="P:endomembrane system organization"/>
    <property type="evidence" value="ECO:0007669"/>
    <property type="project" value="TreeGrafter"/>
</dbReference>
<feature type="transmembrane region" description="Helical" evidence="7">
    <location>
        <begin position="44"/>
        <end position="65"/>
    </location>
</feature>
<sequence length="209" mass="23105">MMEENMCDEEAQQQEEEPLLIPKSSNSDRKTPKRKAIRKTFKSTAHLANLLPTGTVLAFQLLSPIFTNQGRCNAKSWNMTAGLVALCGLSCFILSFTDSFRDESGKVRHGLATFRGLWVIDGTAPLPPQVAVNYRIKLIDFIHAFMSILVFVAVALLDRNVVSCLYPTPSEEMKQVLASLPIGIGIFGSMLFVAFPTRRHGIGFPLSSQ</sequence>
<proteinExistence type="inferred from homology"/>
<feature type="transmembrane region" description="Helical" evidence="7">
    <location>
        <begin position="138"/>
        <end position="157"/>
    </location>
</feature>
<feature type="transmembrane region" description="Helical" evidence="7">
    <location>
        <begin position="177"/>
        <end position="195"/>
    </location>
</feature>
<evidence type="ECO:0000256" key="5">
    <source>
        <dbReference type="ARBA" id="ARBA00023136"/>
    </source>
</evidence>
<keyword evidence="4 7" id="KW-1133">Transmembrane helix</keyword>
<dbReference type="InterPro" id="IPR007770">
    <property type="entry name" value="DMP"/>
</dbReference>
<dbReference type="GO" id="GO:0016020">
    <property type="term" value="C:membrane"/>
    <property type="evidence" value="ECO:0007669"/>
    <property type="project" value="UniProtKB-SubCell"/>
</dbReference>
<feature type="transmembrane region" description="Helical" evidence="7">
    <location>
        <begin position="77"/>
        <end position="96"/>
    </location>
</feature>
<keyword evidence="3 7" id="KW-0812">Transmembrane</keyword>
<evidence type="ECO:0000256" key="4">
    <source>
        <dbReference type="ARBA" id="ARBA00022989"/>
    </source>
</evidence>
<dbReference type="Proteomes" id="UP000228380">
    <property type="component" value="Chromosome 11"/>
</dbReference>
<evidence type="ECO:0000256" key="7">
    <source>
        <dbReference type="SAM" id="Phobius"/>
    </source>
</evidence>
<evidence type="ECO:0000313" key="8">
    <source>
        <dbReference type="Proteomes" id="UP000228380"/>
    </source>
</evidence>